<dbReference type="AlphaFoldDB" id="A0A6A4GZD2"/>
<dbReference type="OrthoDB" id="3051833at2759"/>
<evidence type="ECO:0000313" key="2">
    <source>
        <dbReference type="Proteomes" id="UP000799118"/>
    </source>
</evidence>
<dbReference type="EMBL" id="ML769645">
    <property type="protein sequence ID" value="KAE9390823.1"/>
    <property type="molecule type" value="Genomic_DNA"/>
</dbReference>
<accession>A0A6A4GZD2</accession>
<keyword evidence="2" id="KW-1185">Reference proteome</keyword>
<reference evidence="1" key="1">
    <citation type="journal article" date="2019" name="Environ. Microbiol.">
        <title>Fungal ecological strategies reflected in gene transcription - a case study of two litter decomposers.</title>
        <authorList>
            <person name="Barbi F."/>
            <person name="Kohler A."/>
            <person name="Barry K."/>
            <person name="Baskaran P."/>
            <person name="Daum C."/>
            <person name="Fauchery L."/>
            <person name="Ihrmark K."/>
            <person name="Kuo A."/>
            <person name="LaButti K."/>
            <person name="Lipzen A."/>
            <person name="Morin E."/>
            <person name="Grigoriev I.V."/>
            <person name="Henrissat B."/>
            <person name="Lindahl B."/>
            <person name="Martin F."/>
        </authorList>
    </citation>
    <scope>NUCLEOTIDE SEQUENCE</scope>
    <source>
        <strain evidence="1">JB14</strain>
    </source>
</reference>
<dbReference type="Proteomes" id="UP000799118">
    <property type="component" value="Unassembled WGS sequence"/>
</dbReference>
<organism evidence="1 2">
    <name type="scientific">Gymnopus androsaceus JB14</name>
    <dbReference type="NCBI Taxonomy" id="1447944"/>
    <lineage>
        <taxon>Eukaryota</taxon>
        <taxon>Fungi</taxon>
        <taxon>Dikarya</taxon>
        <taxon>Basidiomycota</taxon>
        <taxon>Agaricomycotina</taxon>
        <taxon>Agaricomycetes</taxon>
        <taxon>Agaricomycetidae</taxon>
        <taxon>Agaricales</taxon>
        <taxon>Marasmiineae</taxon>
        <taxon>Omphalotaceae</taxon>
        <taxon>Gymnopus</taxon>
    </lineage>
</organism>
<protein>
    <submittedName>
        <fullName evidence="1">Uncharacterized protein</fullName>
    </submittedName>
</protein>
<evidence type="ECO:0000313" key="1">
    <source>
        <dbReference type="EMBL" id="KAE9390823.1"/>
    </source>
</evidence>
<gene>
    <name evidence="1" type="ORF">BT96DRAFT_1063145</name>
</gene>
<name>A0A6A4GZD2_9AGAR</name>
<proteinExistence type="predicted"/>
<sequence>MSNSHIIVLKDNQREDLFGNWLIQRRAKLRRKEVLGFIEKWTKESAGLDVHLIGKEKEPEPTSGRNGKVWKAWRTKRDLAVSIIVESLDADQYMHIKGIDNDPLAMVEKLRNYHIVKGLGSLTSIYRKVMHTQKKDDVTILGPKENFFTHEKPDIKNGEFQFFHNFYSKIEGADEEYKLFDVKILQSSKDIHCSLGKGHGQAITFRGPELRHIKTIHQHGDLLESLGELISTALVIACILSSLPPLYKPIITWLDEDPQSGDITYVTACLQNFVAANSGSDDEDALNSAAALATRIAIIPIARLPILHASNMENAVTTSPPALRIKFSLVLL</sequence>